<evidence type="ECO:0000313" key="2">
    <source>
        <dbReference type="Proteomes" id="UP000219338"/>
    </source>
</evidence>
<dbReference type="AlphaFoldDB" id="A0A284RJ54"/>
<name>A0A284RJ54_ARMOS</name>
<accession>A0A284RJ54</accession>
<sequence>MLVRRISRSILSRVNLLHPPIATITSRNTLGQLQPHLNYTHVLPHATMDNGQMMRGDEMISEHVAAQSLPLVCRACLIYYSQRYIYSIALMLLRITA</sequence>
<dbReference type="Proteomes" id="UP000219338">
    <property type="component" value="Unassembled WGS sequence"/>
</dbReference>
<organism evidence="1 2">
    <name type="scientific">Armillaria ostoyae</name>
    <name type="common">Armillaria root rot fungus</name>
    <dbReference type="NCBI Taxonomy" id="47428"/>
    <lineage>
        <taxon>Eukaryota</taxon>
        <taxon>Fungi</taxon>
        <taxon>Dikarya</taxon>
        <taxon>Basidiomycota</taxon>
        <taxon>Agaricomycotina</taxon>
        <taxon>Agaricomycetes</taxon>
        <taxon>Agaricomycetidae</taxon>
        <taxon>Agaricales</taxon>
        <taxon>Marasmiineae</taxon>
        <taxon>Physalacriaceae</taxon>
        <taxon>Armillaria</taxon>
    </lineage>
</organism>
<proteinExistence type="predicted"/>
<gene>
    <name evidence="1" type="ORF">ARMOST_12164</name>
</gene>
<keyword evidence="2" id="KW-1185">Reference proteome</keyword>
<reference evidence="2" key="1">
    <citation type="journal article" date="2017" name="Nat. Ecol. Evol.">
        <title>Genome expansion and lineage-specific genetic innovations in the forest pathogenic fungi Armillaria.</title>
        <authorList>
            <person name="Sipos G."/>
            <person name="Prasanna A.N."/>
            <person name="Walter M.C."/>
            <person name="O'Connor E."/>
            <person name="Balint B."/>
            <person name="Krizsan K."/>
            <person name="Kiss B."/>
            <person name="Hess J."/>
            <person name="Varga T."/>
            <person name="Slot J."/>
            <person name="Riley R."/>
            <person name="Boka B."/>
            <person name="Rigling D."/>
            <person name="Barry K."/>
            <person name="Lee J."/>
            <person name="Mihaltcheva S."/>
            <person name="LaButti K."/>
            <person name="Lipzen A."/>
            <person name="Waldron R."/>
            <person name="Moloney N.M."/>
            <person name="Sperisen C."/>
            <person name="Kredics L."/>
            <person name="Vagvoelgyi C."/>
            <person name="Patrignani A."/>
            <person name="Fitzpatrick D."/>
            <person name="Nagy I."/>
            <person name="Doyle S."/>
            <person name="Anderson J.B."/>
            <person name="Grigoriev I.V."/>
            <person name="Gueldener U."/>
            <person name="Muensterkoetter M."/>
            <person name="Nagy L.G."/>
        </authorList>
    </citation>
    <scope>NUCLEOTIDE SEQUENCE [LARGE SCALE GENOMIC DNA]</scope>
    <source>
        <strain evidence="2">C18/9</strain>
    </source>
</reference>
<evidence type="ECO:0000313" key="1">
    <source>
        <dbReference type="EMBL" id="SJL08794.1"/>
    </source>
</evidence>
<dbReference type="EMBL" id="FUEG01000009">
    <property type="protein sequence ID" value="SJL08794.1"/>
    <property type="molecule type" value="Genomic_DNA"/>
</dbReference>
<protein>
    <submittedName>
        <fullName evidence="1">Uncharacterized protein</fullName>
    </submittedName>
</protein>